<dbReference type="PANTHER" id="PTHR43065:SF46">
    <property type="entry name" value="C4-DICARBOXYLATE TRANSPORT SENSOR PROTEIN DCTB"/>
    <property type="match status" value="1"/>
</dbReference>
<keyword evidence="9" id="KW-0472">Membrane</keyword>
<gene>
    <name evidence="11" type="ORF">D7M11_14065</name>
</gene>
<dbReference type="CDD" id="cd00082">
    <property type="entry name" value="HisKA"/>
    <property type="match status" value="1"/>
</dbReference>
<dbReference type="InterPro" id="IPR036890">
    <property type="entry name" value="HATPase_C_sf"/>
</dbReference>
<accession>A0A3B0CFA9</accession>
<evidence type="ECO:0000256" key="9">
    <source>
        <dbReference type="SAM" id="Phobius"/>
    </source>
</evidence>
<evidence type="ECO:0000259" key="10">
    <source>
        <dbReference type="PROSITE" id="PS50109"/>
    </source>
</evidence>
<protein>
    <recommendedName>
        <fullName evidence="2">histidine kinase</fullName>
        <ecNumber evidence="2">2.7.13.3</ecNumber>
    </recommendedName>
</protein>
<dbReference type="EMBL" id="RBAH01000009">
    <property type="protein sequence ID" value="RKN84132.1"/>
    <property type="molecule type" value="Genomic_DNA"/>
</dbReference>
<dbReference type="InterPro" id="IPR005467">
    <property type="entry name" value="His_kinase_dom"/>
</dbReference>
<name>A0A3B0CFA9_9BACL</name>
<evidence type="ECO:0000256" key="8">
    <source>
        <dbReference type="ARBA" id="ARBA00023012"/>
    </source>
</evidence>
<dbReference type="PANTHER" id="PTHR43065">
    <property type="entry name" value="SENSOR HISTIDINE KINASE"/>
    <property type="match status" value="1"/>
</dbReference>
<feature type="domain" description="Histidine kinase" evidence="10">
    <location>
        <begin position="455"/>
        <end position="659"/>
    </location>
</feature>
<comment type="caution">
    <text evidence="11">The sequence shown here is derived from an EMBL/GenBank/DDBJ whole genome shotgun (WGS) entry which is preliminary data.</text>
</comment>
<feature type="transmembrane region" description="Helical" evidence="9">
    <location>
        <begin position="368"/>
        <end position="390"/>
    </location>
</feature>
<dbReference type="Proteomes" id="UP000282311">
    <property type="component" value="Unassembled WGS sequence"/>
</dbReference>
<feature type="transmembrane region" description="Helical" evidence="9">
    <location>
        <begin position="309"/>
        <end position="326"/>
    </location>
</feature>
<dbReference type="SMART" id="SM00388">
    <property type="entry name" value="HisKA"/>
    <property type="match status" value="1"/>
</dbReference>
<evidence type="ECO:0000256" key="2">
    <source>
        <dbReference type="ARBA" id="ARBA00012438"/>
    </source>
</evidence>
<keyword evidence="7" id="KW-0067">ATP-binding</keyword>
<keyword evidence="5" id="KW-0547">Nucleotide-binding</keyword>
<evidence type="ECO:0000256" key="5">
    <source>
        <dbReference type="ARBA" id="ARBA00022741"/>
    </source>
</evidence>
<keyword evidence="3" id="KW-0597">Phosphoprotein</keyword>
<keyword evidence="6 11" id="KW-0418">Kinase</keyword>
<comment type="catalytic activity">
    <reaction evidence="1">
        <text>ATP + protein L-histidine = ADP + protein N-phospho-L-histidine.</text>
        <dbReference type="EC" id="2.7.13.3"/>
    </reaction>
</comment>
<evidence type="ECO:0000313" key="11">
    <source>
        <dbReference type="EMBL" id="RKN84132.1"/>
    </source>
</evidence>
<feature type="transmembrane region" description="Helical" evidence="9">
    <location>
        <begin position="402"/>
        <end position="420"/>
    </location>
</feature>
<feature type="transmembrane region" description="Helical" evidence="9">
    <location>
        <begin position="208"/>
        <end position="227"/>
    </location>
</feature>
<keyword evidence="9" id="KW-1133">Transmembrane helix</keyword>
<evidence type="ECO:0000256" key="1">
    <source>
        <dbReference type="ARBA" id="ARBA00000085"/>
    </source>
</evidence>
<feature type="transmembrane region" description="Helical" evidence="9">
    <location>
        <begin position="332"/>
        <end position="361"/>
    </location>
</feature>
<dbReference type="PRINTS" id="PR00344">
    <property type="entry name" value="BCTRLSENSOR"/>
</dbReference>
<dbReference type="SMART" id="SM00387">
    <property type="entry name" value="HATPase_c"/>
    <property type="match status" value="1"/>
</dbReference>
<evidence type="ECO:0000256" key="3">
    <source>
        <dbReference type="ARBA" id="ARBA00022553"/>
    </source>
</evidence>
<dbReference type="SUPFAM" id="SSF55874">
    <property type="entry name" value="ATPase domain of HSP90 chaperone/DNA topoisomerase II/histidine kinase"/>
    <property type="match status" value="1"/>
</dbReference>
<dbReference type="EC" id="2.7.13.3" evidence="2"/>
<dbReference type="Pfam" id="PF00512">
    <property type="entry name" value="HisKA"/>
    <property type="match status" value="1"/>
</dbReference>
<dbReference type="Gene3D" id="3.30.565.10">
    <property type="entry name" value="Histidine kinase-like ATPase, C-terminal domain"/>
    <property type="match status" value="1"/>
</dbReference>
<evidence type="ECO:0000313" key="12">
    <source>
        <dbReference type="Proteomes" id="UP000282311"/>
    </source>
</evidence>
<dbReference type="GO" id="GO:0000155">
    <property type="term" value="F:phosphorelay sensor kinase activity"/>
    <property type="evidence" value="ECO:0007669"/>
    <property type="project" value="InterPro"/>
</dbReference>
<evidence type="ECO:0000256" key="7">
    <source>
        <dbReference type="ARBA" id="ARBA00022840"/>
    </source>
</evidence>
<proteinExistence type="predicted"/>
<dbReference type="InterPro" id="IPR036097">
    <property type="entry name" value="HisK_dim/P_sf"/>
</dbReference>
<keyword evidence="12" id="KW-1185">Reference proteome</keyword>
<dbReference type="Pfam" id="PF02518">
    <property type="entry name" value="HATPase_c"/>
    <property type="match status" value="1"/>
</dbReference>
<dbReference type="PROSITE" id="PS50109">
    <property type="entry name" value="HIS_KIN"/>
    <property type="match status" value="1"/>
</dbReference>
<dbReference type="InterPro" id="IPR003661">
    <property type="entry name" value="HisK_dim/P_dom"/>
</dbReference>
<dbReference type="AlphaFoldDB" id="A0A3B0CFA9"/>
<keyword evidence="4" id="KW-0808">Transferase</keyword>
<dbReference type="GO" id="GO:0005524">
    <property type="term" value="F:ATP binding"/>
    <property type="evidence" value="ECO:0007669"/>
    <property type="project" value="UniProtKB-KW"/>
</dbReference>
<feature type="transmembrane region" description="Helical" evidence="9">
    <location>
        <begin position="270"/>
        <end position="289"/>
    </location>
</feature>
<sequence length="659" mass="74385">MLLFREFCHIFERMLGFTRSPGNLQQNTAKLRGDAMNNIRSFILVSLLAVLLCLIAAPKAVHAGSASGIAIQEWQFRWESEPVRNPDKWSGVTVSDPIPANPANATSARIKIDLPKAGPDTAWNQPGIFIDQLYGHHIQIFAGERLIYETSRNYAYDVHKIALPLERSDLGGSVYVKVDTLSDRIGIHDRIELNNYTDGLYQFYKIDWLDLMLGGSLVFFGTIMLLCSTLLRRSYLARWISLSLVIFTTGTLIVTFSPLPYTFFSQYGTVWLTIFDCSLYVFLPSLAIFIEKALDSQSNIIAYSRKVTVAYSSFCIALLAFNLATTSKYISIYYFFSLTVLGIVMISLFAVLITTTVVYAIKKNRDALIMCTGFALFALTAIGELVFFYGKSKNYDIFLWKWGLLCFIVAFIIILTRGFARDHEKVVRYSKELELFNNRLQRQEKMEIISELAASVAHEVRNPLQVTRGFLQLLRETAEEKPKKYLGFAMDELDRASEIITDFLTFAKPQLDDITVLSLSAEFEHIEGILRPMANIQGGDIRVQLPTGLYVKGNSSKLKQAFVNMVKNSIEALEDEGVIQIWAYREREDVVIHIKDNGAGMDEHELSRLGEPYFSSKSKGTGLGLMVTFRIIEVMQGKIEFKSTKGVGTEAIIRFPSAD</sequence>
<dbReference type="SUPFAM" id="SSF47384">
    <property type="entry name" value="Homodimeric domain of signal transducing histidine kinase"/>
    <property type="match status" value="1"/>
</dbReference>
<dbReference type="Gene3D" id="1.10.287.130">
    <property type="match status" value="1"/>
</dbReference>
<keyword evidence="9" id="KW-0812">Transmembrane</keyword>
<evidence type="ECO:0000256" key="6">
    <source>
        <dbReference type="ARBA" id="ARBA00022777"/>
    </source>
</evidence>
<feature type="transmembrane region" description="Helical" evidence="9">
    <location>
        <begin position="239"/>
        <end position="264"/>
    </location>
</feature>
<dbReference type="InterPro" id="IPR003594">
    <property type="entry name" value="HATPase_dom"/>
</dbReference>
<dbReference type="InterPro" id="IPR004358">
    <property type="entry name" value="Sig_transdc_His_kin-like_C"/>
</dbReference>
<reference evidence="11 12" key="1">
    <citation type="journal article" date="2007" name="Int. J. Syst. Evol. Microbiol.">
        <title>Paenibacillus ginsengarvi sp. nov., isolated from soil from ginseng cultivation.</title>
        <authorList>
            <person name="Yoon M.H."/>
            <person name="Ten L.N."/>
            <person name="Im W.T."/>
        </authorList>
    </citation>
    <scope>NUCLEOTIDE SEQUENCE [LARGE SCALE GENOMIC DNA]</scope>
    <source>
        <strain evidence="11 12">KCTC 13059</strain>
    </source>
</reference>
<evidence type="ECO:0000256" key="4">
    <source>
        <dbReference type="ARBA" id="ARBA00022679"/>
    </source>
</evidence>
<keyword evidence="8" id="KW-0902">Two-component regulatory system</keyword>
<organism evidence="11 12">
    <name type="scientific">Paenibacillus ginsengarvi</name>
    <dbReference type="NCBI Taxonomy" id="400777"/>
    <lineage>
        <taxon>Bacteria</taxon>
        <taxon>Bacillati</taxon>
        <taxon>Bacillota</taxon>
        <taxon>Bacilli</taxon>
        <taxon>Bacillales</taxon>
        <taxon>Paenibacillaceae</taxon>
        <taxon>Paenibacillus</taxon>
    </lineage>
</organism>